<accession>A0A5C3NKW0</accession>
<protein>
    <submittedName>
        <fullName evidence="2">Uncharacterized protein</fullName>
    </submittedName>
</protein>
<dbReference type="InParanoid" id="A0A5C3NKW0"/>
<keyword evidence="3" id="KW-1185">Reference proteome</keyword>
<evidence type="ECO:0000313" key="3">
    <source>
        <dbReference type="Proteomes" id="UP000308197"/>
    </source>
</evidence>
<dbReference type="EMBL" id="ML213086">
    <property type="protein sequence ID" value="TFK77844.1"/>
    <property type="molecule type" value="Genomic_DNA"/>
</dbReference>
<proteinExistence type="predicted"/>
<sequence length="65" mass="7223">MSATEIGSQRSPAHQRFKPGLPTDLLHCAVYGSHSPGRPYLSYRSDGPQVAQHNQHRCNPLSERP</sequence>
<feature type="compositionally biased region" description="Polar residues" evidence="1">
    <location>
        <begin position="1"/>
        <end position="12"/>
    </location>
</feature>
<reference evidence="2 3" key="1">
    <citation type="journal article" date="2019" name="Nat. Ecol. Evol.">
        <title>Megaphylogeny resolves global patterns of mushroom evolution.</title>
        <authorList>
            <person name="Varga T."/>
            <person name="Krizsan K."/>
            <person name="Foldi C."/>
            <person name="Dima B."/>
            <person name="Sanchez-Garcia M."/>
            <person name="Sanchez-Ramirez S."/>
            <person name="Szollosi G.J."/>
            <person name="Szarkandi J.G."/>
            <person name="Papp V."/>
            <person name="Albert L."/>
            <person name="Andreopoulos W."/>
            <person name="Angelini C."/>
            <person name="Antonin V."/>
            <person name="Barry K.W."/>
            <person name="Bougher N.L."/>
            <person name="Buchanan P."/>
            <person name="Buyck B."/>
            <person name="Bense V."/>
            <person name="Catcheside P."/>
            <person name="Chovatia M."/>
            <person name="Cooper J."/>
            <person name="Damon W."/>
            <person name="Desjardin D."/>
            <person name="Finy P."/>
            <person name="Geml J."/>
            <person name="Haridas S."/>
            <person name="Hughes K."/>
            <person name="Justo A."/>
            <person name="Karasinski D."/>
            <person name="Kautmanova I."/>
            <person name="Kiss B."/>
            <person name="Kocsube S."/>
            <person name="Kotiranta H."/>
            <person name="LaButti K.M."/>
            <person name="Lechner B.E."/>
            <person name="Liimatainen K."/>
            <person name="Lipzen A."/>
            <person name="Lukacs Z."/>
            <person name="Mihaltcheva S."/>
            <person name="Morgado L.N."/>
            <person name="Niskanen T."/>
            <person name="Noordeloos M.E."/>
            <person name="Ohm R.A."/>
            <person name="Ortiz-Santana B."/>
            <person name="Ovrebo C."/>
            <person name="Racz N."/>
            <person name="Riley R."/>
            <person name="Savchenko A."/>
            <person name="Shiryaev A."/>
            <person name="Soop K."/>
            <person name="Spirin V."/>
            <person name="Szebenyi C."/>
            <person name="Tomsovsky M."/>
            <person name="Tulloss R.E."/>
            <person name="Uehling J."/>
            <person name="Grigoriev I.V."/>
            <person name="Vagvolgyi C."/>
            <person name="Papp T."/>
            <person name="Martin F.M."/>
            <person name="Miettinen O."/>
            <person name="Hibbett D.S."/>
            <person name="Nagy L.G."/>
        </authorList>
    </citation>
    <scope>NUCLEOTIDE SEQUENCE [LARGE SCALE GENOMIC DNA]</scope>
    <source>
        <strain evidence="2 3">HHB13444</strain>
    </source>
</reference>
<organism evidence="2 3">
    <name type="scientific">Polyporus arcularius HHB13444</name>
    <dbReference type="NCBI Taxonomy" id="1314778"/>
    <lineage>
        <taxon>Eukaryota</taxon>
        <taxon>Fungi</taxon>
        <taxon>Dikarya</taxon>
        <taxon>Basidiomycota</taxon>
        <taxon>Agaricomycotina</taxon>
        <taxon>Agaricomycetes</taxon>
        <taxon>Polyporales</taxon>
        <taxon>Polyporaceae</taxon>
        <taxon>Polyporus</taxon>
    </lineage>
</organism>
<name>A0A5C3NKW0_9APHY</name>
<feature type="region of interest" description="Disordered" evidence="1">
    <location>
        <begin position="1"/>
        <end position="20"/>
    </location>
</feature>
<dbReference type="Proteomes" id="UP000308197">
    <property type="component" value="Unassembled WGS sequence"/>
</dbReference>
<feature type="region of interest" description="Disordered" evidence="1">
    <location>
        <begin position="39"/>
        <end position="65"/>
    </location>
</feature>
<evidence type="ECO:0000313" key="2">
    <source>
        <dbReference type="EMBL" id="TFK77844.1"/>
    </source>
</evidence>
<evidence type="ECO:0000256" key="1">
    <source>
        <dbReference type="SAM" id="MobiDB-lite"/>
    </source>
</evidence>
<gene>
    <name evidence="2" type="ORF">K466DRAFT_607626</name>
</gene>
<dbReference type="AlphaFoldDB" id="A0A5C3NKW0"/>